<reference evidence="1" key="1">
    <citation type="submission" date="2024-03" db="EMBL/GenBank/DDBJ databases">
        <authorList>
            <person name="Plomp N."/>
            <person name="Harmsen H.J."/>
        </authorList>
    </citation>
    <scope>NUCLEOTIDE SEQUENCE</scope>
    <source>
        <strain evidence="1">HTF-128</strain>
    </source>
</reference>
<dbReference type="RefSeq" id="WP_339394966.1">
    <property type="nucleotide sequence ID" value="NZ_JBBFGL010000003.1"/>
</dbReference>
<dbReference type="AlphaFoldDB" id="A0AB35Y1X5"/>
<sequence length="83" mass="9406">MAVEARYFLGGQGFSARFADFVPRKMKYVAIIAACPSVDRHRSKGTLKRQTAENRAQARRTRCFQGFGARALAQVQRQTEQIQ</sequence>
<evidence type="ECO:0000313" key="2">
    <source>
        <dbReference type="Proteomes" id="UP001373196"/>
    </source>
</evidence>
<protein>
    <submittedName>
        <fullName evidence="1">Uncharacterized protein</fullName>
    </submittedName>
</protein>
<dbReference type="Proteomes" id="UP001373196">
    <property type="component" value="Unassembled WGS sequence"/>
</dbReference>
<name>A0AB35Y1X5_9FIRM</name>
<proteinExistence type="predicted"/>
<organism evidence="1 2">
    <name type="scientific">Faecalibacterium wellingii</name>
    <dbReference type="NCBI Taxonomy" id="2929491"/>
    <lineage>
        <taxon>Bacteria</taxon>
        <taxon>Bacillati</taxon>
        <taxon>Bacillota</taxon>
        <taxon>Clostridia</taxon>
        <taxon>Eubacteriales</taxon>
        <taxon>Oscillospiraceae</taxon>
        <taxon>Faecalibacterium</taxon>
    </lineage>
</organism>
<comment type="caution">
    <text evidence="1">The sequence shown here is derived from an EMBL/GenBank/DDBJ whole genome shotgun (WGS) entry which is preliminary data.</text>
</comment>
<gene>
    <name evidence="1" type="ORF">WF834_04020</name>
</gene>
<accession>A0AB35Y1X5</accession>
<evidence type="ECO:0000313" key="1">
    <source>
        <dbReference type="EMBL" id="MEJ5195350.1"/>
    </source>
</evidence>
<dbReference type="EMBL" id="JBBFGL010000003">
    <property type="protein sequence ID" value="MEJ5195350.1"/>
    <property type="molecule type" value="Genomic_DNA"/>
</dbReference>